<dbReference type="EC" id="1.-.-.-" evidence="9"/>
<reference evidence="10" key="1">
    <citation type="journal article" date="2019" name="Int. J. Syst. Evol. Microbiol.">
        <title>The Global Catalogue of Microorganisms (GCM) 10K type strain sequencing project: providing services to taxonomists for standard genome sequencing and annotation.</title>
        <authorList>
            <consortium name="The Broad Institute Genomics Platform"/>
            <consortium name="The Broad Institute Genome Sequencing Center for Infectious Disease"/>
            <person name="Wu L."/>
            <person name="Ma J."/>
        </authorList>
    </citation>
    <scope>NUCLEOTIDE SEQUENCE [LARGE SCALE GENOMIC DNA]</scope>
    <source>
        <strain evidence="10">KCTC 42087</strain>
    </source>
</reference>
<feature type="domain" description="Acyl-CoA dehydrogenase/oxidase C-terminal" evidence="6">
    <location>
        <begin position="225"/>
        <end position="374"/>
    </location>
</feature>
<evidence type="ECO:0000313" key="9">
    <source>
        <dbReference type="EMBL" id="MFC5747850.1"/>
    </source>
</evidence>
<dbReference type="Gene3D" id="1.20.140.10">
    <property type="entry name" value="Butyryl-CoA Dehydrogenase, subunit A, domain 3"/>
    <property type="match status" value="1"/>
</dbReference>
<dbReference type="InterPro" id="IPR009075">
    <property type="entry name" value="AcylCo_DH/oxidase_C"/>
</dbReference>
<keyword evidence="3 5" id="KW-0285">Flavoprotein</keyword>
<name>A0ABW0ZWZ8_9ACTN</name>
<keyword evidence="10" id="KW-1185">Reference proteome</keyword>
<evidence type="ECO:0000256" key="1">
    <source>
        <dbReference type="ARBA" id="ARBA00001974"/>
    </source>
</evidence>
<dbReference type="Pfam" id="PF02771">
    <property type="entry name" value="Acyl-CoA_dh_N"/>
    <property type="match status" value="1"/>
</dbReference>
<dbReference type="RefSeq" id="WP_378283475.1">
    <property type="nucleotide sequence ID" value="NZ_JBHSON010000026.1"/>
</dbReference>
<comment type="cofactor">
    <cofactor evidence="1 5">
        <name>FAD</name>
        <dbReference type="ChEBI" id="CHEBI:57692"/>
    </cofactor>
</comment>
<accession>A0ABW0ZWZ8</accession>
<dbReference type="PANTHER" id="PTHR43884">
    <property type="entry name" value="ACYL-COA DEHYDROGENASE"/>
    <property type="match status" value="1"/>
</dbReference>
<keyword evidence="4 5" id="KW-0274">FAD</keyword>
<organism evidence="9 10">
    <name type="scientific">Actinomadura rugatobispora</name>
    <dbReference type="NCBI Taxonomy" id="1994"/>
    <lineage>
        <taxon>Bacteria</taxon>
        <taxon>Bacillati</taxon>
        <taxon>Actinomycetota</taxon>
        <taxon>Actinomycetes</taxon>
        <taxon>Streptosporangiales</taxon>
        <taxon>Thermomonosporaceae</taxon>
        <taxon>Actinomadura</taxon>
    </lineage>
</organism>
<dbReference type="Pfam" id="PF00441">
    <property type="entry name" value="Acyl-CoA_dh_1"/>
    <property type="match status" value="1"/>
</dbReference>
<feature type="domain" description="Acyl-CoA oxidase/dehydrogenase middle" evidence="7">
    <location>
        <begin position="121"/>
        <end position="212"/>
    </location>
</feature>
<dbReference type="InterPro" id="IPR013786">
    <property type="entry name" value="AcylCoA_DH/ox_N"/>
</dbReference>
<dbReference type="EMBL" id="JBHSON010000026">
    <property type="protein sequence ID" value="MFC5747850.1"/>
    <property type="molecule type" value="Genomic_DNA"/>
</dbReference>
<dbReference type="InterPro" id="IPR037069">
    <property type="entry name" value="AcylCoA_DH/ox_N_sf"/>
</dbReference>
<comment type="similarity">
    <text evidence="2 5">Belongs to the acyl-CoA dehydrogenase family.</text>
</comment>
<evidence type="ECO:0000313" key="10">
    <source>
        <dbReference type="Proteomes" id="UP001596074"/>
    </source>
</evidence>
<feature type="domain" description="Acyl-CoA dehydrogenase/oxidase N-terminal" evidence="8">
    <location>
        <begin position="7"/>
        <end position="117"/>
    </location>
</feature>
<dbReference type="InterPro" id="IPR009100">
    <property type="entry name" value="AcylCoA_DH/oxidase_NM_dom_sf"/>
</dbReference>
<dbReference type="SUPFAM" id="SSF56645">
    <property type="entry name" value="Acyl-CoA dehydrogenase NM domain-like"/>
    <property type="match status" value="1"/>
</dbReference>
<dbReference type="Pfam" id="PF02770">
    <property type="entry name" value="Acyl-CoA_dh_M"/>
    <property type="match status" value="1"/>
</dbReference>
<dbReference type="InterPro" id="IPR036250">
    <property type="entry name" value="AcylCo_DH-like_C"/>
</dbReference>
<dbReference type="PIRSF" id="PIRSF016578">
    <property type="entry name" value="HsaA"/>
    <property type="match status" value="1"/>
</dbReference>
<dbReference type="Gene3D" id="2.40.110.10">
    <property type="entry name" value="Butyryl-CoA Dehydrogenase, subunit A, domain 2"/>
    <property type="match status" value="1"/>
</dbReference>
<dbReference type="InterPro" id="IPR006091">
    <property type="entry name" value="Acyl-CoA_Oxase/DH_mid-dom"/>
</dbReference>
<evidence type="ECO:0000256" key="2">
    <source>
        <dbReference type="ARBA" id="ARBA00009347"/>
    </source>
</evidence>
<dbReference type="CDD" id="cd00567">
    <property type="entry name" value="ACAD"/>
    <property type="match status" value="1"/>
</dbReference>
<proteinExistence type="inferred from homology"/>
<evidence type="ECO:0000259" key="6">
    <source>
        <dbReference type="Pfam" id="PF00441"/>
    </source>
</evidence>
<sequence>MRLRVEPELEELRAAIDGQAAKTVAPLAPRVDRDQRFSPELWRAVCELGMTRLPFAERYGGDGGTVRAYMVASREVARHCAVAALYPGTTIQVAMTLLKHGTPTQIERFVPGLVSGELMAAWAFTEPATGSDPRQITTQARRDGTGWTLSGTKQFISFSEQAQLALVFARTSDKALGAFLVDTSLPGWQAGRPSEVLSMGGTEARPVTLDNVRVDDDGLVGGLDSGFEVMLAGEAFGKVRASMICVGIATRALEEAASYALTREYRGTPIGRRFPTVQALLGKAAADVVGAESLVLTCADLLDRGERIAAEAAAARLVSGRAAREAAQAALHVCGAYGLTKDMVVERLYRESVFFDVAQGVAEIQQIIMARELLAATPGSGASS</sequence>
<evidence type="ECO:0000256" key="5">
    <source>
        <dbReference type="RuleBase" id="RU362125"/>
    </source>
</evidence>
<dbReference type="Gene3D" id="1.10.540.10">
    <property type="entry name" value="Acyl-CoA dehydrogenase/oxidase, N-terminal domain"/>
    <property type="match status" value="1"/>
</dbReference>
<protein>
    <submittedName>
        <fullName evidence="9">Acyl-CoA dehydrogenase family protein</fullName>
        <ecNumber evidence="9">1.-.-.-</ecNumber>
    </submittedName>
</protein>
<gene>
    <name evidence="9" type="ORF">ACFPZN_19660</name>
</gene>
<dbReference type="Proteomes" id="UP001596074">
    <property type="component" value="Unassembled WGS sequence"/>
</dbReference>
<evidence type="ECO:0000256" key="3">
    <source>
        <dbReference type="ARBA" id="ARBA00022630"/>
    </source>
</evidence>
<dbReference type="GO" id="GO:0016491">
    <property type="term" value="F:oxidoreductase activity"/>
    <property type="evidence" value="ECO:0007669"/>
    <property type="project" value="UniProtKB-KW"/>
</dbReference>
<dbReference type="SUPFAM" id="SSF47203">
    <property type="entry name" value="Acyl-CoA dehydrogenase C-terminal domain-like"/>
    <property type="match status" value="1"/>
</dbReference>
<dbReference type="PANTHER" id="PTHR43884:SF12">
    <property type="entry name" value="ISOVALERYL-COA DEHYDROGENASE, MITOCHONDRIAL-RELATED"/>
    <property type="match status" value="1"/>
</dbReference>
<evidence type="ECO:0000259" key="8">
    <source>
        <dbReference type="Pfam" id="PF02771"/>
    </source>
</evidence>
<evidence type="ECO:0000256" key="4">
    <source>
        <dbReference type="ARBA" id="ARBA00022827"/>
    </source>
</evidence>
<evidence type="ECO:0000259" key="7">
    <source>
        <dbReference type="Pfam" id="PF02770"/>
    </source>
</evidence>
<comment type="caution">
    <text evidence="9">The sequence shown here is derived from an EMBL/GenBank/DDBJ whole genome shotgun (WGS) entry which is preliminary data.</text>
</comment>
<dbReference type="InterPro" id="IPR046373">
    <property type="entry name" value="Acyl-CoA_Oxase/DH_mid-dom_sf"/>
</dbReference>
<keyword evidence="5 9" id="KW-0560">Oxidoreductase</keyword>